<feature type="domain" description="RDRP core" evidence="2">
    <location>
        <begin position="1"/>
        <end position="306"/>
    </location>
</feature>
<comment type="catalytic activity">
    <reaction evidence="1">
        <text>RNA(n) + a ribonucleoside 5'-triphosphate = RNA(n+1) + diphosphate</text>
        <dbReference type="Rhea" id="RHEA:21248"/>
        <dbReference type="Rhea" id="RHEA-COMP:14527"/>
        <dbReference type="Rhea" id="RHEA-COMP:17342"/>
        <dbReference type="ChEBI" id="CHEBI:33019"/>
        <dbReference type="ChEBI" id="CHEBI:61557"/>
        <dbReference type="ChEBI" id="CHEBI:140395"/>
        <dbReference type="EC" id="2.7.7.48"/>
    </reaction>
</comment>
<keyword evidence="1 3" id="KW-0696">RNA-directed RNA polymerase</keyword>
<dbReference type="GO" id="GO:0003723">
    <property type="term" value="F:RNA binding"/>
    <property type="evidence" value="ECO:0007669"/>
    <property type="project" value="UniProtKB-KW"/>
</dbReference>
<keyword evidence="1" id="KW-0808">Transferase</keyword>
<comment type="caution">
    <text evidence="3">The sequence shown here is derived from an EMBL/GenBank/DDBJ whole genome shotgun (WGS) entry which is preliminary data.</text>
</comment>
<keyword evidence="1" id="KW-0694">RNA-binding</keyword>
<gene>
    <name evidence="3" type="primary">RDR2</name>
    <name evidence="3" type="ORF">CEXT_15991</name>
</gene>
<dbReference type="GO" id="GO:0030422">
    <property type="term" value="P:siRNA processing"/>
    <property type="evidence" value="ECO:0007669"/>
    <property type="project" value="TreeGrafter"/>
</dbReference>
<dbReference type="GO" id="GO:0003968">
    <property type="term" value="F:RNA-directed RNA polymerase activity"/>
    <property type="evidence" value="ECO:0007669"/>
    <property type="project" value="UniProtKB-KW"/>
</dbReference>
<dbReference type="InterPro" id="IPR057596">
    <property type="entry name" value="RDRP_core"/>
</dbReference>
<keyword evidence="4" id="KW-1185">Reference proteome</keyword>
<dbReference type="EC" id="2.7.7.48" evidence="1"/>
<keyword evidence="1" id="KW-0548">Nucleotidyltransferase</keyword>
<dbReference type="GO" id="GO:0031380">
    <property type="term" value="C:nuclear RNA-directed RNA polymerase complex"/>
    <property type="evidence" value="ECO:0007669"/>
    <property type="project" value="TreeGrafter"/>
</dbReference>
<evidence type="ECO:0000259" key="2">
    <source>
        <dbReference type="Pfam" id="PF05183"/>
    </source>
</evidence>
<name>A0AAV4UCS6_CAEEX</name>
<sequence>MGDFSHIHSVPKYMARMGQCFSQTEDTVSVPLDQRHVKTENDIEGGSDIDGKKYCFSDGVGKISVSLAKRVHDALGHDKLCSAFQIRYGGYKGMLVIDPTLQDTDIVFRNSMKKFDSPENIRLEIAKTSAPISLQLNRPFISILNDMGVRHRTFMKLQEDMLRTLTSILYDEQEAARFLDSKTPNQIFNYKDLSDSGIFLTTEPFFRSLLLALHRHHVANIAIDPSKGRNMLGVLDETGLLNQNEVFVQYTKDLSYGETTRDTVILKREVLVTKNPCLFPGDVRKFWAVDIPDLHHIVDCIVFPQRF</sequence>
<dbReference type="EMBL" id="BPLR01012651">
    <property type="protein sequence ID" value="GIY55551.1"/>
    <property type="molecule type" value="Genomic_DNA"/>
</dbReference>
<comment type="similarity">
    <text evidence="1">Belongs to the RdRP family.</text>
</comment>
<dbReference type="AlphaFoldDB" id="A0AAV4UCS6"/>
<evidence type="ECO:0000313" key="3">
    <source>
        <dbReference type="EMBL" id="GIY55551.1"/>
    </source>
</evidence>
<protein>
    <recommendedName>
        <fullName evidence="1">RNA-dependent RNA polymerase</fullName>
        <ecNumber evidence="1">2.7.7.48</ecNumber>
    </recommendedName>
</protein>
<organism evidence="3 4">
    <name type="scientific">Caerostris extrusa</name>
    <name type="common">Bark spider</name>
    <name type="synonym">Caerostris bankana</name>
    <dbReference type="NCBI Taxonomy" id="172846"/>
    <lineage>
        <taxon>Eukaryota</taxon>
        <taxon>Metazoa</taxon>
        <taxon>Ecdysozoa</taxon>
        <taxon>Arthropoda</taxon>
        <taxon>Chelicerata</taxon>
        <taxon>Arachnida</taxon>
        <taxon>Araneae</taxon>
        <taxon>Araneomorphae</taxon>
        <taxon>Entelegynae</taxon>
        <taxon>Araneoidea</taxon>
        <taxon>Araneidae</taxon>
        <taxon>Caerostris</taxon>
    </lineage>
</organism>
<accession>A0AAV4UCS6</accession>
<dbReference type="Pfam" id="PF05183">
    <property type="entry name" value="RdRP"/>
    <property type="match status" value="1"/>
</dbReference>
<dbReference type="PANTHER" id="PTHR23079">
    <property type="entry name" value="RNA-DEPENDENT RNA POLYMERASE"/>
    <property type="match status" value="1"/>
</dbReference>
<dbReference type="PANTHER" id="PTHR23079:SF55">
    <property type="entry name" value="RNA-DIRECTED RNA POLYMERASE"/>
    <property type="match status" value="1"/>
</dbReference>
<proteinExistence type="inferred from homology"/>
<dbReference type="InterPro" id="IPR007855">
    <property type="entry name" value="RDRP"/>
</dbReference>
<reference evidence="3 4" key="1">
    <citation type="submission" date="2021-06" db="EMBL/GenBank/DDBJ databases">
        <title>Caerostris extrusa draft genome.</title>
        <authorList>
            <person name="Kono N."/>
            <person name="Arakawa K."/>
        </authorList>
    </citation>
    <scope>NUCLEOTIDE SEQUENCE [LARGE SCALE GENOMIC DNA]</scope>
</reference>
<evidence type="ECO:0000256" key="1">
    <source>
        <dbReference type="RuleBase" id="RU363098"/>
    </source>
</evidence>
<dbReference type="Proteomes" id="UP001054945">
    <property type="component" value="Unassembled WGS sequence"/>
</dbReference>
<evidence type="ECO:0000313" key="4">
    <source>
        <dbReference type="Proteomes" id="UP001054945"/>
    </source>
</evidence>